<reference evidence="4 5" key="1">
    <citation type="submission" date="2019-04" db="EMBL/GenBank/DDBJ databases">
        <title>Phreatobacter aquaticus sp. nov.</title>
        <authorList>
            <person name="Choi A."/>
        </authorList>
    </citation>
    <scope>NUCLEOTIDE SEQUENCE [LARGE SCALE GENOMIC DNA]</scope>
    <source>
        <strain evidence="4 5">KCTC 52518</strain>
    </source>
</reference>
<proteinExistence type="predicted"/>
<dbReference type="SUPFAM" id="SSF55729">
    <property type="entry name" value="Acyl-CoA N-acyltransferases (Nat)"/>
    <property type="match status" value="1"/>
</dbReference>
<protein>
    <submittedName>
        <fullName evidence="4">N-acetyltransferase</fullName>
    </submittedName>
</protein>
<dbReference type="OrthoDB" id="5459937at2"/>
<dbReference type="InterPro" id="IPR000182">
    <property type="entry name" value="GNAT_dom"/>
</dbReference>
<name>A0A4D7BMX5_9HYPH</name>
<dbReference type="AlphaFoldDB" id="A0A4D7BMX5"/>
<evidence type="ECO:0000313" key="5">
    <source>
        <dbReference type="Proteomes" id="UP000298781"/>
    </source>
</evidence>
<dbReference type="PANTHER" id="PTHR43072">
    <property type="entry name" value="N-ACETYLTRANSFERASE"/>
    <property type="match status" value="1"/>
</dbReference>
<evidence type="ECO:0000259" key="3">
    <source>
        <dbReference type="PROSITE" id="PS51186"/>
    </source>
</evidence>
<keyword evidence="2" id="KW-0012">Acyltransferase</keyword>
<feature type="domain" description="N-acetyltransferase" evidence="3">
    <location>
        <begin position="1"/>
        <end position="153"/>
    </location>
</feature>
<dbReference type="KEGG" id="pstg:E8M01_12525"/>
<keyword evidence="5" id="KW-1185">Reference proteome</keyword>
<dbReference type="Proteomes" id="UP000298781">
    <property type="component" value="Chromosome"/>
</dbReference>
<keyword evidence="1 4" id="KW-0808">Transferase</keyword>
<organism evidence="4 5">
    <name type="scientific">Phreatobacter stygius</name>
    <dbReference type="NCBI Taxonomy" id="1940610"/>
    <lineage>
        <taxon>Bacteria</taxon>
        <taxon>Pseudomonadati</taxon>
        <taxon>Pseudomonadota</taxon>
        <taxon>Alphaproteobacteria</taxon>
        <taxon>Hyphomicrobiales</taxon>
        <taxon>Phreatobacteraceae</taxon>
        <taxon>Phreatobacter</taxon>
    </lineage>
</organism>
<dbReference type="InterPro" id="IPR016181">
    <property type="entry name" value="Acyl_CoA_acyltransferase"/>
</dbReference>
<dbReference type="PROSITE" id="PS51186">
    <property type="entry name" value="GNAT"/>
    <property type="match status" value="1"/>
</dbReference>
<dbReference type="RefSeq" id="WP_136964593.1">
    <property type="nucleotide sequence ID" value="NZ_CP039690.1"/>
</dbReference>
<evidence type="ECO:0000256" key="2">
    <source>
        <dbReference type="ARBA" id="ARBA00023315"/>
    </source>
</evidence>
<dbReference type="GO" id="GO:0016747">
    <property type="term" value="F:acyltransferase activity, transferring groups other than amino-acyl groups"/>
    <property type="evidence" value="ECO:0007669"/>
    <property type="project" value="InterPro"/>
</dbReference>
<gene>
    <name evidence="4" type="ORF">E8M01_12525</name>
</gene>
<dbReference type="Pfam" id="PF00583">
    <property type="entry name" value="Acetyltransf_1"/>
    <property type="match status" value="1"/>
</dbReference>
<sequence length="162" mass="17804">MVRDAREEDLPAILAILNDAIVNTTAVWSDAPVDLESRHVWWRERVGNGYPVLVAVDNGKVVGFGSYVQFRAWDGYRDAVEHSVYVSPDRRGGGVGVAVVDALIARAKAQGKHVIIGGIEGSNSASLKLHRRAGFTEVGRMYEVGTKFGRRLDLVFVQKRLS</sequence>
<evidence type="ECO:0000256" key="1">
    <source>
        <dbReference type="ARBA" id="ARBA00022679"/>
    </source>
</evidence>
<dbReference type="EMBL" id="CP039690">
    <property type="protein sequence ID" value="QCI69187.1"/>
    <property type="molecule type" value="Genomic_DNA"/>
</dbReference>
<accession>A0A4D7BMX5</accession>
<evidence type="ECO:0000313" key="4">
    <source>
        <dbReference type="EMBL" id="QCI69187.1"/>
    </source>
</evidence>
<dbReference type="PANTHER" id="PTHR43072:SF23">
    <property type="entry name" value="UPF0039 PROTEIN C11D3.02C"/>
    <property type="match status" value="1"/>
</dbReference>
<dbReference type="Gene3D" id="3.40.630.30">
    <property type="match status" value="1"/>
</dbReference>